<dbReference type="GO" id="GO:0005829">
    <property type="term" value="C:cytosol"/>
    <property type="evidence" value="ECO:0007669"/>
    <property type="project" value="GOC"/>
</dbReference>
<dbReference type="PANTHER" id="PTHR13251:SF3">
    <property type="entry name" value="TRAFFICKING PROTEIN PARTICLE COMPLEX SUBUNIT 10"/>
    <property type="match status" value="1"/>
</dbReference>
<organism evidence="7 8">
    <name type="scientific">Fragilariopsis cylindrus CCMP1102</name>
    <dbReference type="NCBI Taxonomy" id="635003"/>
    <lineage>
        <taxon>Eukaryota</taxon>
        <taxon>Sar</taxon>
        <taxon>Stramenopiles</taxon>
        <taxon>Ochrophyta</taxon>
        <taxon>Bacillariophyta</taxon>
        <taxon>Bacillariophyceae</taxon>
        <taxon>Bacillariophycidae</taxon>
        <taxon>Bacillariales</taxon>
        <taxon>Bacillariaceae</taxon>
        <taxon>Fragilariopsis</taxon>
    </lineage>
</organism>
<dbReference type="GO" id="GO:1990071">
    <property type="term" value="C:TRAPPII protein complex"/>
    <property type="evidence" value="ECO:0007669"/>
    <property type="project" value="InterPro"/>
</dbReference>
<dbReference type="InParanoid" id="A0A1E7FEL2"/>
<evidence type="ECO:0000259" key="5">
    <source>
        <dbReference type="Pfam" id="PF12584"/>
    </source>
</evidence>
<feature type="region of interest" description="Disordered" evidence="4">
    <location>
        <begin position="171"/>
        <end position="244"/>
    </location>
</feature>
<evidence type="ECO:0000313" key="7">
    <source>
        <dbReference type="EMBL" id="OEU16574.1"/>
    </source>
</evidence>
<comment type="subcellular location">
    <subcellularLocation>
        <location evidence="1">Golgi apparatus</location>
    </subcellularLocation>
</comment>
<dbReference type="GO" id="GO:0006891">
    <property type="term" value="P:intra-Golgi vesicle-mediated transport"/>
    <property type="evidence" value="ECO:0007669"/>
    <property type="project" value="TreeGrafter"/>
</dbReference>
<keyword evidence="2" id="KW-0813">Transport</keyword>
<dbReference type="PANTHER" id="PTHR13251">
    <property type="entry name" value="EPILEPSY HOLOPROSENCEPHALY CANDIDATE 1/TMEM1"/>
    <property type="match status" value="1"/>
</dbReference>
<dbReference type="InterPro" id="IPR056913">
    <property type="entry name" value="TRAPPC10/Trs130_N"/>
</dbReference>
<evidence type="ECO:0000256" key="4">
    <source>
        <dbReference type="SAM" id="MobiDB-lite"/>
    </source>
</evidence>
<evidence type="ECO:0000313" key="8">
    <source>
        <dbReference type="Proteomes" id="UP000095751"/>
    </source>
</evidence>
<evidence type="ECO:0008006" key="9">
    <source>
        <dbReference type="Google" id="ProtNLM"/>
    </source>
</evidence>
<dbReference type="EMBL" id="KV784358">
    <property type="protein sequence ID" value="OEU16574.1"/>
    <property type="molecule type" value="Genomic_DNA"/>
</dbReference>
<evidence type="ECO:0000256" key="3">
    <source>
        <dbReference type="ARBA" id="ARBA00023034"/>
    </source>
</evidence>
<dbReference type="InterPro" id="IPR045126">
    <property type="entry name" value="TRAPPC10/Trs130"/>
</dbReference>
<accession>A0A1E7FEL2</accession>
<feature type="domain" description="TRAPPC10/Trs130 C-terminal" evidence="5">
    <location>
        <begin position="1202"/>
        <end position="1288"/>
    </location>
</feature>
<proteinExistence type="predicted"/>
<dbReference type="KEGG" id="fcy:FRACYDRAFT_208355"/>
<dbReference type="Proteomes" id="UP000095751">
    <property type="component" value="Unassembled WGS sequence"/>
</dbReference>
<evidence type="ECO:0000256" key="1">
    <source>
        <dbReference type="ARBA" id="ARBA00004555"/>
    </source>
</evidence>
<sequence>MLHRRESDSSTVSNSSSPAIENVYENLTSIFERDYGSTLRSVQYKNIRTGETNTISILPVRPVITRHGSSSGTVTVGEKNEVNTPWGGTVSTAILPASDPSEWHTGPFCHVYIAACESTDHYRTKIRPSLRAFVSQLESTASNTAGNSQGGHSQDYLIVYIPTGDDRAIATKKSRKESPSINSTGKNSNTSGFFQKARQRFGGNASSQSQIDDDDINSKDSMDSGDDVIDINGNASLDGDDIDSRSTLSRSERALYKKISVDFPNGKVCVLSTTSLDQTDESFNSEGGLAIKVQEWNAFNRILGTVIVNGFQDRCRRYKDELKRLDAQRATAATATKNYESVGDISNAPQKINPKYSFNISHFFLVKESLASSYEQMQLPAEALLQYDEFRLYMPDLSDKEESKVRRARRKSKALVEENPSQNLAKLADAGDFLGFRKKIRTEYDLTAILDIMRRYLFARELSLLFRMEQPVEILSRCQAFIKVMYSILLRGTTELDEKNREERRASANRWVCQFTWDIYNCLDDMLKTDRSIFKSEPSRGNETVASKLSEILEVSRLLLMQLGDNHLEHPNPLSTLRERYPEDLQIPWPPWVPYKSKTDEKETNKDVSFCAADASIFGNGTVKRQFFLEDDMACIDKFEATYLKLCGVIIDTSHRANHLRFAARIQAEVGEYHARKGNFPSAAASFQKIVKLYRIDHWDRCHFWIVFRLAFFLRTTAEPAAYLKTLCSCFSPRSALIAPKKALNALFDDLQKVIEHPTIGNARYSRLLFIEISLSISTPPDESHFGRILDHKQVENRSCFVADNLFIPISIKSFVPKSIELISLKLFIVTREEFTTILANGDSVQEEDAAKILSINVPIKLQPGENNYTFEWSPSSAGQYVLSTVEIVWKKGYFYYDSMDSQEPLLSMEVLPSKPTHSISLEPAALVPGYDQEIHIKIEAGSDFVTSGTLILSGTDGISLIPPGEDPGSSEWRKDCEIKLKTCKPGEIQQMTAHARCGLIENFSNESFSQIDSMNSHGLVAKMQTTYLHAHTEYDSVSNPPCMKASLESFTPVLEKMALSVESVETYWLDPYERFVLSVLLTSNTSYHFSVDEWKVNLASPITIATDSNMNESLLKRTVSDGDQLSFAFECVIGKEDHSELDLLQETKMHLKLCDDTGKVFSLDLLLDLDKFYSRLPQLESPRATTGTLPATLKLDYRQGLVGEPVAMTFAIDNLNNVISNTANEFQGISFAYTIVCEESNWLVGGKVNGIIEISESNAISCEIFCIPLLTGVLSTFPTIVLKLLTSSGSSIPLNVECQKPEAFQSMPIPRVIGIASPSSKN</sequence>
<gene>
    <name evidence="7" type="ORF">FRACYDRAFT_208355</name>
</gene>
<dbReference type="Pfam" id="PF12584">
    <property type="entry name" value="TRAPPC10"/>
    <property type="match status" value="1"/>
</dbReference>
<dbReference type="OrthoDB" id="48742at2759"/>
<name>A0A1E7FEL2_9STRA</name>
<dbReference type="GO" id="GO:0034498">
    <property type="term" value="P:early endosome to Golgi transport"/>
    <property type="evidence" value="ECO:0007669"/>
    <property type="project" value="TreeGrafter"/>
</dbReference>
<dbReference type="InterPro" id="IPR022233">
    <property type="entry name" value="TRAPPC10/Trs130_C"/>
</dbReference>
<evidence type="ECO:0000259" key="6">
    <source>
        <dbReference type="Pfam" id="PF23036"/>
    </source>
</evidence>
<keyword evidence="3" id="KW-0333">Golgi apparatus</keyword>
<keyword evidence="8" id="KW-1185">Reference proteome</keyword>
<feature type="domain" description="TRAPPC10/Trs130 N-terminal" evidence="6">
    <location>
        <begin position="358"/>
        <end position="474"/>
    </location>
</feature>
<reference evidence="7 8" key="1">
    <citation type="submission" date="2016-09" db="EMBL/GenBank/DDBJ databases">
        <title>Extensive genetic diversity and differential bi-allelic expression allows diatom success in the polar Southern Ocean.</title>
        <authorList>
            <consortium name="DOE Joint Genome Institute"/>
            <person name="Mock T."/>
            <person name="Otillar R.P."/>
            <person name="Strauss J."/>
            <person name="Dupont C."/>
            <person name="Frickenhaus S."/>
            <person name="Maumus F."/>
            <person name="Mcmullan M."/>
            <person name="Sanges R."/>
            <person name="Schmutz J."/>
            <person name="Toseland A."/>
            <person name="Valas R."/>
            <person name="Veluchamy A."/>
            <person name="Ward B.J."/>
            <person name="Allen A."/>
            <person name="Barry K."/>
            <person name="Falciatore A."/>
            <person name="Ferrante M."/>
            <person name="Fortunato A.E."/>
            <person name="Gloeckner G."/>
            <person name="Gruber A."/>
            <person name="Hipkin R."/>
            <person name="Janech M."/>
            <person name="Kroth P."/>
            <person name="Leese F."/>
            <person name="Lindquist E."/>
            <person name="Lyon B.R."/>
            <person name="Martin J."/>
            <person name="Mayer C."/>
            <person name="Parker M."/>
            <person name="Quesneville H."/>
            <person name="Raymond J."/>
            <person name="Uhlig C."/>
            <person name="Valentin K.U."/>
            <person name="Worden A.Z."/>
            <person name="Armbrust E.V."/>
            <person name="Bowler C."/>
            <person name="Green B."/>
            <person name="Moulton V."/>
            <person name="Van Oosterhout C."/>
            <person name="Grigoriev I."/>
        </authorList>
    </citation>
    <scope>NUCLEOTIDE SEQUENCE [LARGE SCALE GENOMIC DNA]</scope>
    <source>
        <strain evidence="7 8">CCMP1102</strain>
    </source>
</reference>
<feature type="compositionally biased region" description="Polar residues" evidence="4">
    <location>
        <begin position="179"/>
        <end position="193"/>
    </location>
</feature>
<evidence type="ECO:0000256" key="2">
    <source>
        <dbReference type="ARBA" id="ARBA00022448"/>
    </source>
</evidence>
<protein>
    <recommendedName>
        <fullName evidence="9">Trafficking protein particle complex subunit 11 domain-containing protein</fullName>
    </recommendedName>
</protein>
<dbReference type="Pfam" id="PF23036">
    <property type="entry name" value="TRAPPC10_1st"/>
    <property type="match status" value="1"/>
</dbReference>